<dbReference type="HOGENOM" id="CLU_054234_0_0_1"/>
<accession>W9J532</accession>
<sequence>MASSAWNSLVHRSLEAWGSLNKDHPTFPVNILRSFASLEDFLSGSSGPLMFWFFQRREAFLLQKSMTKWSSKNLEDYIILPASTGFVTRTECFFVSHFWQTNDDPDPDGKYLRLIQENLQPQTWSYVWVDWSCIPQYPRTQNEETYFLRGIQTMSGIIRNSGFAWFYPPFRPRLWILYEVAEYVLTIDDSTDTLSYMGAFEDSRMFSEHIREMLEQGVRPTLEKYGYICSYERDKEFLTSWLEVLVLLRKLCLDIDDIRASLDYLTWIPRTKKMYRATTKGLMEMSRYEGTLIINGDCYQFSPFQNWVSICYNEYFTLC</sequence>
<evidence type="ECO:0000313" key="2">
    <source>
        <dbReference type="Proteomes" id="UP000030753"/>
    </source>
</evidence>
<gene>
    <name evidence="1" type="ORF">FOYG_03833</name>
</gene>
<protein>
    <recommendedName>
        <fullName evidence="3">Heterokaryon incompatibility domain-containing protein</fullName>
    </recommendedName>
</protein>
<dbReference type="EMBL" id="JH717840">
    <property type="protein sequence ID" value="EWY99904.1"/>
    <property type="molecule type" value="Genomic_DNA"/>
</dbReference>
<evidence type="ECO:0008006" key="3">
    <source>
        <dbReference type="Google" id="ProtNLM"/>
    </source>
</evidence>
<evidence type="ECO:0000313" key="1">
    <source>
        <dbReference type="EMBL" id="EWY99904.1"/>
    </source>
</evidence>
<reference evidence="1 2" key="1">
    <citation type="submission" date="2011-06" db="EMBL/GenBank/DDBJ databases">
        <title>The Genome Sequence of Fusarium oxysporum FOSC 3-a.</title>
        <authorList>
            <consortium name="The Broad Institute Genome Sequencing Platform"/>
            <person name="Ma L.-J."/>
            <person name="Gale L.R."/>
            <person name="Schwartz D.C."/>
            <person name="Zhou S."/>
            <person name="Corby-Kistler H."/>
            <person name="Young S.K."/>
            <person name="Zeng Q."/>
            <person name="Gargeya S."/>
            <person name="Fitzgerald M."/>
            <person name="Haas B."/>
            <person name="Abouelleil A."/>
            <person name="Alvarado L."/>
            <person name="Arachchi H.M."/>
            <person name="Berlin A."/>
            <person name="Brown A."/>
            <person name="Chapman S.B."/>
            <person name="Chen Z."/>
            <person name="Dunbar C."/>
            <person name="Freedman E."/>
            <person name="Gearin G."/>
            <person name="Gellesch M."/>
            <person name="Goldberg J."/>
            <person name="Griggs A."/>
            <person name="Gujja S."/>
            <person name="Heiman D."/>
            <person name="Howarth C."/>
            <person name="Larson L."/>
            <person name="Lui A."/>
            <person name="MacDonald P.J.P."/>
            <person name="Mehta T."/>
            <person name="Montmayeur A."/>
            <person name="Murphy C."/>
            <person name="Neiman D."/>
            <person name="Pearson M."/>
            <person name="Priest M."/>
            <person name="Roberts A."/>
            <person name="Saif S."/>
            <person name="Shea T."/>
            <person name="Shenoy N."/>
            <person name="Sisk P."/>
            <person name="Stolte C."/>
            <person name="Sykes S."/>
            <person name="Wortman J."/>
            <person name="Nusbaum C."/>
            <person name="Birren B."/>
        </authorList>
    </citation>
    <scope>NUCLEOTIDE SEQUENCE [LARGE SCALE GENOMIC DNA]</scope>
    <source>
        <strain evidence="2">FOSC 3-a</strain>
    </source>
</reference>
<dbReference type="AlphaFoldDB" id="W9J532"/>
<name>W9J532_FUSOX</name>
<dbReference type="Proteomes" id="UP000030753">
    <property type="component" value="Unassembled WGS sequence"/>
</dbReference>
<organism evidence="1 2">
    <name type="scientific">Fusarium oxysporum NRRL 32931</name>
    <dbReference type="NCBI Taxonomy" id="660029"/>
    <lineage>
        <taxon>Eukaryota</taxon>
        <taxon>Fungi</taxon>
        <taxon>Dikarya</taxon>
        <taxon>Ascomycota</taxon>
        <taxon>Pezizomycotina</taxon>
        <taxon>Sordariomycetes</taxon>
        <taxon>Hypocreomycetidae</taxon>
        <taxon>Hypocreales</taxon>
        <taxon>Nectriaceae</taxon>
        <taxon>Fusarium</taxon>
        <taxon>Fusarium oxysporum species complex</taxon>
    </lineage>
</organism>
<proteinExistence type="predicted"/>
<dbReference type="OrthoDB" id="2345911at2759"/>